<organism evidence="1 2">
    <name type="scientific">[Candida] jaroonii</name>
    <dbReference type="NCBI Taxonomy" id="467808"/>
    <lineage>
        <taxon>Eukaryota</taxon>
        <taxon>Fungi</taxon>
        <taxon>Dikarya</taxon>
        <taxon>Ascomycota</taxon>
        <taxon>Saccharomycotina</taxon>
        <taxon>Pichiomycetes</taxon>
        <taxon>Debaryomycetaceae</taxon>
        <taxon>Yamadazyma</taxon>
    </lineage>
</organism>
<keyword evidence="2" id="KW-1185">Reference proteome</keyword>
<name>A0ACA9Y130_9ASCO</name>
<dbReference type="EMBL" id="CALSDN010000001">
    <property type="protein sequence ID" value="CAH6718638.1"/>
    <property type="molecule type" value="Genomic_DNA"/>
</dbReference>
<accession>A0ACA9Y130</accession>
<sequence length="536" mass="59403">MSKPTKVESISSKEGSITSPLRYTSIQDIPKGVDKLVASYHETHKMDSIQYRLNQIRNVYFAIKDNADLICEALEKDFYRSPSETKSLELGPLLNEIIHTMGSIYKWSKPEPVSDKTINVATQPVYIERIPLGVVLVISPFNYPLLLSVSAVVGALSGGNHVVLKQSESTPHFTQLLSDLLTDALDNDVFFAVNGAIPETTELLNQKFDKIMYTGNGMVGTIIAKKAAETLTPVILELGGKSPGFVFDINKKDLPTLAKRILWGKFTNAGQTCVAIDYLLVEESIKGPLVDELIKQAEVFFESPDHSSDITHIIHDRAYTNLVKTIKSTKGKIVSGGKTDDATRFIEPTIIDNVKFGDSTMRQELFGPVLPILTYSDLESTVKSVVKQHDTPLALYCFTSGKASRSTNPKIEYITKHIRSGGVVINDTLIHVALPNAPFGGVGMSGYGSYHGYFSYRSFTHERTFVEQAFWNDAILKSRYPPYNETKNTVIASAMVPHREWFGRSGDVQQPSIFFNIWNSVATLTSIGYTAVVNRI</sequence>
<comment type="caution">
    <text evidence="1">The sequence shown here is derived from an EMBL/GenBank/DDBJ whole genome shotgun (WGS) entry which is preliminary data.</text>
</comment>
<evidence type="ECO:0000313" key="2">
    <source>
        <dbReference type="Proteomes" id="UP001152531"/>
    </source>
</evidence>
<protein>
    <submittedName>
        <fullName evidence="1">Fatty aldehyde dehydrogenase Hfd1p</fullName>
    </submittedName>
</protein>
<proteinExistence type="predicted"/>
<dbReference type="Proteomes" id="UP001152531">
    <property type="component" value="Unassembled WGS sequence"/>
</dbReference>
<evidence type="ECO:0000313" key="1">
    <source>
        <dbReference type="EMBL" id="CAH6718638.1"/>
    </source>
</evidence>
<reference evidence="1" key="1">
    <citation type="submission" date="2022-06" db="EMBL/GenBank/DDBJ databases">
        <authorList>
            <person name="Legras J.-L."/>
            <person name="Devillers H."/>
            <person name="Grondin C."/>
        </authorList>
    </citation>
    <scope>NUCLEOTIDE SEQUENCE</scope>
    <source>
        <strain evidence="1">CLIB 1444</strain>
    </source>
</reference>
<gene>
    <name evidence="1" type="ORF">CLIB1444_01S11232</name>
</gene>